<dbReference type="PROSITE" id="PS50188">
    <property type="entry name" value="B302_SPRY"/>
    <property type="match status" value="1"/>
</dbReference>
<sequence>MATSWPPDEFVCSVCLEVLSDPATLPCGHTYCLLCIQKHWDQGASKNLYSCPQCRKTFKPRPSLSRSTVLAEALEKLRLQAQQQACPPSPVYINVLPSLPTSQEGSRAEKGLYPQLPVSSPRLCPDHQQPLDLYCRDHKVFVCEDCGLYAHKGHQVIRPHELRREKQQEVVQMQAIILRRIQEREKDLQDLPKALEVYQDQMQEFQKETRETIVELVENVELFGSQVEELVLQAHEASSESRREAHLYRLQQEVAQLRRQDQELRSLSCTPDDVRFLEELGTLSAQGLDGGGEIIDPHFEAMKSGVKAKLGRMREGLQDLSKDILSQIFRIVNDANSARMGNSQEASAGPTYSNVASAEGPPLPARPPGMTRSATVASPARARPDVPPPLPERSPAMMRAATLPAQRPTNNLLANPMPKTREELMKYRFEPTLDLNTAYRHIRISEGDRKATLRAEVVHASEHPDRFIFWRQVLCREPCVGSPYYWEVEWTGHKVTIGVTYREVERAGSDNRSRLGYNPHSWGLYWSGTAFSLWHNGKETALPGPKAHRIGVYLDQQEGLLAFYRVTHGKAELIHCLREDFSSPLFPGFRFWTGVGATISICQLE</sequence>
<dbReference type="GO" id="GO:0045087">
    <property type="term" value="P:innate immune response"/>
    <property type="evidence" value="ECO:0007669"/>
    <property type="project" value="UniProtKB-KW"/>
</dbReference>
<dbReference type="InterPro" id="IPR001841">
    <property type="entry name" value="Znf_RING"/>
</dbReference>
<dbReference type="Gene3D" id="2.60.120.920">
    <property type="match status" value="1"/>
</dbReference>
<dbReference type="SUPFAM" id="SSF57845">
    <property type="entry name" value="B-box zinc-binding domain"/>
    <property type="match status" value="1"/>
</dbReference>
<evidence type="ECO:0000313" key="12">
    <source>
        <dbReference type="Proteomes" id="UP000515152"/>
    </source>
</evidence>
<dbReference type="PROSITE" id="PS50119">
    <property type="entry name" value="ZF_BBOX"/>
    <property type="match status" value="1"/>
</dbReference>
<dbReference type="InterPro" id="IPR013083">
    <property type="entry name" value="Znf_RING/FYVE/PHD"/>
</dbReference>
<dbReference type="SUPFAM" id="SSF49899">
    <property type="entry name" value="Concanavalin A-like lectins/glucanases"/>
    <property type="match status" value="1"/>
</dbReference>
<dbReference type="CDD" id="cd16040">
    <property type="entry name" value="SPRY_PRY_SNTX"/>
    <property type="match status" value="1"/>
</dbReference>
<evidence type="ECO:0000256" key="5">
    <source>
        <dbReference type="ARBA" id="ARBA00022859"/>
    </source>
</evidence>
<dbReference type="InterPro" id="IPR017907">
    <property type="entry name" value="Znf_RING_CS"/>
</dbReference>
<feature type="domain" description="B30.2/SPRY" evidence="11">
    <location>
        <begin position="411"/>
        <end position="605"/>
    </location>
</feature>
<dbReference type="InterPro" id="IPR001870">
    <property type="entry name" value="B30.2/SPRY"/>
</dbReference>
<keyword evidence="2" id="KW-0479">Metal-binding</keyword>
<dbReference type="PROSITE" id="PS50089">
    <property type="entry name" value="ZF_RING_2"/>
    <property type="match status" value="1"/>
</dbReference>
<evidence type="ECO:0000259" key="9">
    <source>
        <dbReference type="PROSITE" id="PS50089"/>
    </source>
</evidence>
<dbReference type="Pfam" id="PF25600">
    <property type="entry name" value="TRIM_CC"/>
    <property type="match status" value="1"/>
</dbReference>
<keyword evidence="12" id="KW-1185">Reference proteome</keyword>
<keyword evidence="7" id="KW-0175">Coiled coil</keyword>
<dbReference type="GO" id="GO:0005737">
    <property type="term" value="C:cytoplasm"/>
    <property type="evidence" value="ECO:0007669"/>
    <property type="project" value="UniProtKB-ARBA"/>
</dbReference>
<evidence type="ECO:0000256" key="7">
    <source>
        <dbReference type="SAM" id="Coils"/>
    </source>
</evidence>
<dbReference type="InterPro" id="IPR000315">
    <property type="entry name" value="Znf_B-box"/>
</dbReference>
<dbReference type="InterPro" id="IPR051051">
    <property type="entry name" value="E3_ubiq-ligase_TRIM/RNF"/>
</dbReference>
<dbReference type="InterPro" id="IPR058030">
    <property type="entry name" value="TRIM8/14/16/25/29/45/65_CC"/>
</dbReference>
<dbReference type="AlphaFoldDB" id="A0A6P3WA60"/>
<dbReference type="Proteomes" id="UP000515152">
    <property type="component" value="Chromosome 9"/>
</dbReference>
<dbReference type="SMART" id="SM00449">
    <property type="entry name" value="SPRY"/>
    <property type="match status" value="1"/>
</dbReference>
<dbReference type="KEGG" id="char:105909263"/>
<evidence type="ECO:0000256" key="8">
    <source>
        <dbReference type="SAM" id="MobiDB-lite"/>
    </source>
</evidence>
<reference evidence="13" key="1">
    <citation type="submission" date="2025-08" db="UniProtKB">
        <authorList>
            <consortium name="RefSeq"/>
        </authorList>
    </citation>
    <scope>IDENTIFICATION</scope>
</reference>
<dbReference type="GeneID" id="105909263"/>
<gene>
    <name evidence="13" type="primary">ftr86</name>
</gene>
<dbReference type="PRINTS" id="PR01407">
    <property type="entry name" value="BUTYPHLNCDUF"/>
</dbReference>
<dbReference type="InterPro" id="IPR013320">
    <property type="entry name" value="ConA-like_dom_sf"/>
</dbReference>
<organism evidence="12 13">
    <name type="scientific">Clupea harengus</name>
    <name type="common">Atlantic herring</name>
    <dbReference type="NCBI Taxonomy" id="7950"/>
    <lineage>
        <taxon>Eukaryota</taxon>
        <taxon>Metazoa</taxon>
        <taxon>Chordata</taxon>
        <taxon>Craniata</taxon>
        <taxon>Vertebrata</taxon>
        <taxon>Euteleostomi</taxon>
        <taxon>Actinopterygii</taxon>
        <taxon>Neopterygii</taxon>
        <taxon>Teleostei</taxon>
        <taxon>Clupei</taxon>
        <taxon>Clupeiformes</taxon>
        <taxon>Clupeoidei</taxon>
        <taxon>Clupeidae</taxon>
        <taxon>Clupea</taxon>
    </lineage>
</organism>
<dbReference type="GO" id="GO:0008270">
    <property type="term" value="F:zinc ion binding"/>
    <property type="evidence" value="ECO:0007669"/>
    <property type="project" value="UniProtKB-KW"/>
</dbReference>
<evidence type="ECO:0000313" key="13">
    <source>
        <dbReference type="RefSeq" id="XP_012693330.2"/>
    </source>
</evidence>
<feature type="domain" description="RING-type" evidence="9">
    <location>
        <begin position="12"/>
        <end position="55"/>
    </location>
</feature>
<dbReference type="PROSITE" id="PS00518">
    <property type="entry name" value="ZF_RING_1"/>
    <property type="match status" value="1"/>
</dbReference>
<feature type="coiled-coil region" evidence="7">
    <location>
        <begin position="188"/>
        <end position="215"/>
    </location>
</feature>
<accession>A0A6P3WA60</accession>
<dbReference type="RefSeq" id="XP_012693330.2">
    <property type="nucleotide sequence ID" value="XM_012837876.3"/>
</dbReference>
<dbReference type="Gene3D" id="3.30.160.60">
    <property type="entry name" value="Classic Zinc Finger"/>
    <property type="match status" value="1"/>
</dbReference>
<keyword evidence="5" id="KW-0391">Immunity</keyword>
<dbReference type="Pfam" id="PF13765">
    <property type="entry name" value="PRY"/>
    <property type="match status" value="1"/>
</dbReference>
<dbReference type="PANTHER" id="PTHR25465:SF14">
    <property type="entry name" value="E3 UBIQUITIN-PROTEIN LIGASE TRIM65"/>
    <property type="match status" value="1"/>
</dbReference>
<dbReference type="Pfam" id="PF00643">
    <property type="entry name" value="zf-B_box"/>
    <property type="match status" value="1"/>
</dbReference>
<dbReference type="SMART" id="SM00184">
    <property type="entry name" value="RING"/>
    <property type="match status" value="1"/>
</dbReference>
<evidence type="ECO:0000259" key="10">
    <source>
        <dbReference type="PROSITE" id="PS50119"/>
    </source>
</evidence>
<dbReference type="SMART" id="SM00589">
    <property type="entry name" value="PRY"/>
    <property type="match status" value="1"/>
</dbReference>
<name>A0A6P3WA60_CLUHA</name>
<dbReference type="InterPro" id="IPR043136">
    <property type="entry name" value="B30.2/SPRY_sf"/>
</dbReference>
<keyword evidence="4" id="KW-0862">Zinc</keyword>
<dbReference type="PANTHER" id="PTHR25465">
    <property type="entry name" value="B-BOX DOMAIN CONTAINING"/>
    <property type="match status" value="1"/>
</dbReference>
<feature type="region of interest" description="Disordered" evidence="8">
    <location>
        <begin position="340"/>
        <end position="394"/>
    </location>
</feature>
<feature type="compositionally biased region" description="Polar residues" evidence="8">
    <location>
        <begin position="340"/>
        <end position="356"/>
    </location>
</feature>
<feature type="domain" description="B box-type" evidence="10">
    <location>
        <begin position="119"/>
        <end position="165"/>
    </location>
</feature>
<dbReference type="SUPFAM" id="SSF57850">
    <property type="entry name" value="RING/U-box"/>
    <property type="match status" value="1"/>
</dbReference>
<protein>
    <submittedName>
        <fullName evidence="13">FinTRIM family, member 86</fullName>
    </submittedName>
</protein>
<evidence type="ECO:0000256" key="4">
    <source>
        <dbReference type="ARBA" id="ARBA00022833"/>
    </source>
</evidence>
<keyword evidence="1" id="KW-0399">Innate immunity</keyword>
<dbReference type="InterPro" id="IPR006574">
    <property type="entry name" value="PRY"/>
</dbReference>
<dbReference type="InterPro" id="IPR003877">
    <property type="entry name" value="SPRY_dom"/>
</dbReference>
<dbReference type="SMART" id="SM00336">
    <property type="entry name" value="BBOX"/>
    <property type="match status" value="1"/>
</dbReference>
<proteinExistence type="predicted"/>
<dbReference type="CTD" id="767638"/>
<dbReference type="CDD" id="cd19769">
    <property type="entry name" value="Bbox2_TRIM16-like"/>
    <property type="match status" value="1"/>
</dbReference>
<evidence type="ECO:0000256" key="6">
    <source>
        <dbReference type="PROSITE-ProRule" id="PRU00024"/>
    </source>
</evidence>
<dbReference type="Gene3D" id="3.30.40.10">
    <property type="entry name" value="Zinc/RING finger domain, C3HC4 (zinc finger)"/>
    <property type="match status" value="1"/>
</dbReference>
<dbReference type="Pfam" id="PF00622">
    <property type="entry name" value="SPRY"/>
    <property type="match status" value="1"/>
</dbReference>
<keyword evidence="3 6" id="KW-0863">Zinc-finger</keyword>
<evidence type="ECO:0000256" key="1">
    <source>
        <dbReference type="ARBA" id="ARBA00022588"/>
    </source>
</evidence>
<dbReference type="InterPro" id="IPR003879">
    <property type="entry name" value="Butyrophylin_SPRY"/>
</dbReference>
<evidence type="ECO:0000259" key="11">
    <source>
        <dbReference type="PROSITE" id="PS50188"/>
    </source>
</evidence>
<evidence type="ECO:0000256" key="3">
    <source>
        <dbReference type="ARBA" id="ARBA00022771"/>
    </source>
</evidence>
<dbReference type="Pfam" id="PF15227">
    <property type="entry name" value="zf-C3HC4_4"/>
    <property type="match status" value="1"/>
</dbReference>
<dbReference type="OrthoDB" id="6270329at2759"/>
<evidence type="ECO:0000256" key="2">
    <source>
        <dbReference type="ARBA" id="ARBA00022723"/>
    </source>
</evidence>